<protein>
    <submittedName>
        <fullName evidence="1">DUF1819 family protein</fullName>
    </submittedName>
</protein>
<dbReference type="Proteomes" id="UP000265801">
    <property type="component" value="Unassembled WGS sequence"/>
</dbReference>
<dbReference type="InterPro" id="IPR023137">
    <property type="entry name" value="BrxA_sf"/>
</dbReference>
<evidence type="ECO:0000313" key="2">
    <source>
        <dbReference type="Proteomes" id="UP000265801"/>
    </source>
</evidence>
<dbReference type="EMBL" id="QXIR01000016">
    <property type="protein sequence ID" value="RIW32677.1"/>
    <property type="molecule type" value="Genomic_DNA"/>
</dbReference>
<comment type="caution">
    <text evidence="1">The sequence shown here is derived from an EMBL/GenBank/DDBJ whole genome shotgun (WGS) entry which is preliminary data.</text>
</comment>
<evidence type="ECO:0000313" key="1">
    <source>
        <dbReference type="EMBL" id="RIW32677.1"/>
    </source>
</evidence>
<keyword evidence="2" id="KW-1185">Reference proteome</keyword>
<sequence length="198" mass="23194">MSNELEYNAIMTGASFLFFEFKQVIKLKLDGLTETEIRQKIVSDNIFQYEKTSSLKRMIPSLLRRVDVLEQSLMSMVLEEPLEVGKIINLYAIMKTDRLFFEFMNEIIKEKLQANEYFLEKKDLNSYFTYKAEQDESIANWSQLTVNKLKQVYLKILLETGLIKDKKSGELNRLIIDGQVKEHLINIGEKQYLLAMGE</sequence>
<dbReference type="Pfam" id="PF08849">
    <property type="entry name" value="BrxA"/>
    <property type="match status" value="1"/>
</dbReference>
<name>A0A3A1QWD7_9BACI</name>
<proteinExistence type="predicted"/>
<accession>A0A3A1QWD7</accession>
<dbReference type="RefSeq" id="WP_119547236.1">
    <property type="nucleotide sequence ID" value="NZ_QXIR01000016.1"/>
</dbReference>
<organism evidence="1 2">
    <name type="scientific">Bacillus salacetis</name>
    <dbReference type="NCBI Taxonomy" id="2315464"/>
    <lineage>
        <taxon>Bacteria</taxon>
        <taxon>Bacillati</taxon>
        <taxon>Bacillota</taxon>
        <taxon>Bacilli</taxon>
        <taxon>Bacillales</taxon>
        <taxon>Bacillaceae</taxon>
        <taxon>Bacillus</taxon>
    </lineage>
</organism>
<gene>
    <name evidence="1" type="ORF">D3H55_12385</name>
</gene>
<dbReference type="AlphaFoldDB" id="A0A3A1QWD7"/>
<dbReference type="InterPro" id="IPR014948">
    <property type="entry name" value="BrxA"/>
</dbReference>
<dbReference type="Gene3D" id="1.10.3540.10">
    <property type="entry name" value="uncharacterized protein from magnetospirillum magneticum domain"/>
    <property type="match status" value="1"/>
</dbReference>
<reference evidence="1 2" key="1">
    <citation type="submission" date="2018-09" db="EMBL/GenBank/DDBJ databases">
        <title>Bacillus saliacetes sp. nov., isolated from Thai shrimp paste (Ka-pi).</title>
        <authorList>
            <person name="Daroonpunt R."/>
            <person name="Tanasupawat S."/>
            <person name="Yiamsombut S."/>
        </authorList>
    </citation>
    <scope>NUCLEOTIDE SEQUENCE [LARGE SCALE GENOMIC DNA]</scope>
    <source>
        <strain evidence="1 2">SKP7-4</strain>
    </source>
</reference>
<dbReference type="OrthoDB" id="3078533at2"/>